<keyword evidence="12 21" id="KW-0067">ATP-binding</keyword>
<dbReference type="Proteomes" id="UP000031620">
    <property type="component" value="Chromosome"/>
</dbReference>
<dbReference type="GO" id="GO:0046872">
    <property type="term" value="F:metal ion binding"/>
    <property type="evidence" value="ECO:0007669"/>
    <property type="project" value="UniProtKB-KW"/>
</dbReference>
<dbReference type="Gene3D" id="1.10.1030.10">
    <property type="entry name" value="Carbamoyl-phosphate synthetase, large subunit oligomerisation domain"/>
    <property type="match status" value="1"/>
</dbReference>
<dbReference type="PROSITE" id="PS00866">
    <property type="entry name" value="CPSASE_1"/>
    <property type="match status" value="2"/>
</dbReference>
<dbReference type="SUPFAM" id="SSF52440">
    <property type="entry name" value="PreATP-grasp domain"/>
    <property type="match status" value="2"/>
</dbReference>
<keyword evidence="13" id="KW-0460">Magnesium</keyword>
<keyword evidence="11 21" id="KW-0547">Nucleotide-binding</keyword>
<evidence type="ECO:0000256" key="10">
    <source>
        <dbReference type="ARBA" id="ARBA00022737"/>
    </source>
</evidence>
<dbReference type="FunFam" id="3.30.470.20:FF:000026">
    <property type="entry name" value="Carbamoyl-phosphate synthase large chain"/>
    <property type="match status" value="1"/>
</dbReference>
<dbReference type="InterPro" id="IPR005483">
    <property type="entry name" value="CPSase_dom"/>
</dbReference>
<dbReference type="Gene3D" id="3.40.50.20">
    <property type="match status" value="2"/>
</dbReference>
<evidence type="ECO:0000256" key="18">
    <source>
        <dbReference type="ARBA" id="ARBA00048816"/>
    </source>
</evidence>
<evidence type="ECO:0000256" key="15">
    <source>
        <dbReference type="ARBA" id="ARBA00023211"/>
    </source>
</evidence>
<dbReference type="GO" id="GO:0004088">
    <property type="term" value="F:carbamoyl-phosphate synthase (glutamine-hydrolyzing) activity"/>
    <property type="evidence" value="ECO:0007669"/>
    <property type="project" value="UniProtKB-EC"/>
</dbReference>
<evidence type="ECO:0000256" key="7">
    <source>
        <dbReference type="ARBA" id="ARBA00022598"/>
    </source>
</evidence>
<dbReference type="PROSITE" id="PS50975">
    <property type="entry name" value="ATP_GRASP"/>
    <property type="match status" value="2"/>
</dbReference>
<keyword evidence="14" id="KW-0665">Pyrimidine biosynthesis</keyword>
<keyword evidence="8" id="KW-0028">Amino-acid biosynthesis</keyword>
<comment type="similarity">
    <text evidence="4">Belongs to the CarB family.</text>
</comment>
<comment type="function">
    <text evidence="19">Small subunit of the glutamine-dependent carbamoyl phosphate synthetase (CPSase). CPSase catalyzes the formation of carbamoyl phosphate from the ammonia moiety of glutamine, carbonate, and phosphate donated by ATP, constituting the first step of the biosynthetic pathway leading to pyrimidine nucleotides. The large subunit (synthetase) binds the substrates ammonia (free or transferred from glutamine from the small subunit), hydrogencarbonate and ATP and carries out an ATP-coupled ligase reaction, activating hydrogencarbonate by forming carboxy phosphate which reacts with ammonia to form carbamoyl phosphate.</text>
</comment>
<dbReference type="PANTHER" id="PTHR11405">
    <property type="entry name" value="CARBAMOYLTRANSFERASE FAMILY MEMBER"/>
    <property type="match status" value="1"/>
</dbReference>
<comment type="catalytic activity">
    <reaction evidence="18">
        <text>hydrogencarbonate + L-glutamine + 2 ATP + H2O = carbamoyl phosphate + L-glutamate + 2 ADP + phosphate + 2 H(+)</text>
        <dbReference type="Rhea" id="RHEA:18633"/>
        <dbReference type="ChEBI" id="CHEBI:15377"/>
        <dbReference type="ChEBI" id="CHEBI:15378"/>
        <dbReference type="ChEBI" id="CHEBI:17544"/>
        <dbReference type="ChEBI" id="CHEBI:29985"/>
        <dbReference type="ChEBI" id="CHEBI:30616"/>
        <dbReference type="ChEBI" id="CHEBI:43474"/>
        <dbReference type="ChEBI" id="CHEBI:58228"/>
        <dbReference type="ChEBI" id="CHEBI:58359"/>
        <dbReference type="ChEBI" id="CHEBI:456216"/>
        <dbReference type="EC" id="6.3.5.5"/>
    </reaction>
</comment>
<dbReference type="SMART" id="SM01096">
    <property type="entry name" value="CPSase_L_D3"/>
    <property type="match status" value="1"/>
</dbReference>
<evidence type="ECO:0000256" key="17">
    <source>
        <dbReference type="ARBA" id="ARBA00047359"/>
    </source>
</evidence>
<proteinExistence type="inferred from homology"/>
<evidence type="ECO:0000256" key="3">
    <source>
        <dbReference type="ARBA" id="ARBA00005077"/>
    </source>
</evidence>
<dbReference type="RefSeq" id="WP_041091995.1">
    <property type="nucleotide sequence ID" value="NZ_AP014680.1"/>
</dbReference>
<dbReference type="NCBIfam" id="TIGR01369">
    <property type="entry name" value="CPSaseII_lrg"/>
    <property type="match status" value="1"/>
</dbReference>
<keyword evidence="6" id="KW-0055">Arginine biosynthesis</keyword>
<evidence type="ECO:0000259" key="22">
    <source>
        <dbReference type="PROSITE" id="PS50975"/>
    </source>
</evidence>
<dbReference type="PROSITE" id="PS00867">
    <property type="entry name" value="CPSASE_2"/>
    <property type="match status" value="2"/>
</dbReference>
<dbReference type="NCBIfam" id="NF009455">
    <property type="entry name" value="PRK12815.1"/>
    <property type="match status" value="1"/>
</dbReference>
<evidence type="ECO:0000256" key="9">
    <source>
        <dbReference type="ARBA" id="ARBA00022723"/>
    </source>
</evidence>
<evidence type="ECO:0000256" key="5">
    <source>
        <dbReference type="ARBA" id="ARBA00012738"/>
    </source>
</evidence>
<dbReference type="SUPFAM" id="SSF48108">
    <property type="entry name" value="Carbamoyl phosphate synthetase, large subunit connection domain"/>
    <property type="match status" value="1"/>
</dbReference>
<dbReference type="EMBL" id="AP014680">
    <property type="protein sequence ID" value="BAP84608.1"/>
    <property type="molecule type" value="Genomic_DNA"/>
</dbReference>
<feature type="domain" description="ATP-grasp" evidence="22">
    <location>
        <begin position="670"/>
        <end position="859"/>
    </location>
</feature>
<protein>
    <recommendedName>
        <fullName evidence="20">Carbamoyl phosphate synthase pyrimidine-specific large chain</fullName>
        <ecNumber evidence="16">6.3.4.16</ecNumber>
        <ecNumber evidence="5">6.3.5.5</ecNumber>
    </recommendedName>
</protein>
<evidence type="ECO:0000256" key="21">
    <source>
        <dbReference type="PROSITE-ProRule" id="PRU00409"/>
    </source>
</evidence>
<dbReference type="EC" id="6.3.4.16" evidence="16"/>
<dbReference type="AlphaFoldDB" id="A0A0A1GUU5"/>
<dbReference type="Pfam" id="PF02787">
    <property type="entry name" value="CPSase_L_D3"/>
    <property type="match status" value="1"/>
</dbReference>
<dbReference type="EC" id="6.3.5.5" evidence="5"/>
<evidence type="ECO:0000256" key="14">
    <source>
        <dbReference type="ARBA" id="ARBA00022975"/>
    </source>
</evidence>
<evidence type="ECO:0000256" key="19">
    <source>
        <dbReference type="ARBA" id="ARBA00060037"/>
    </source>
</evidence>
<accession>A0A0A1GUU5</accession>
<dbReference type="GO" id="GO:0004087">
    <property type="term" value="F:carbamoyl-phosphate synthase (ammonia) activity"/>
    <property type="evidence" value="ECO:0007669"/>
    <property type="project" value="UniProtKB-EC"/>
</dbReference>
<keyword evidence="7" id="KW-0436">Ligase</keyword>
<dbReference type="KEGG" id="lho:LOOC260_100290"/>
<evidence type="ECO:0000313" key="23">
    <source>
        <dbReference type="EMBL" id="BAP84608.1"/>
    </source>
</evidence>
<evidence type="ECO:0000256" key="20">
    <source>
        <dbReference type="ARBA" id="ARBA00069524"/>
    </source>
</evidence>
<dbReference type="GO" id="GO:0006541">
    <property type="term" value="P:glutamine metabolic process"/>
    <property type="evidence" value="ECO:0007669"/>
    <property type="project" value="TreeGrafter"/>
</dbReference>
<dbReference type="InterPro" id="IPR058047">
    <property type="entry name" value="CPSase_preATP-grasp"/>
</dbReference>
<dbReference type="GO" id="GO:0005524">
    <property type="term" value="F:ATP binding"/>
    <property type="evidence" value="ECO:0007669"/>
    <property type="project" value="UniProtKB-UniRule"/>
</dbReference>
<evidence type="ECO:0000256" key="4">
    <source>
        <dbReference type="ARBA" id="ARBA00009799"/>
    </source>
</evidence>
<comment type="pathway">
    <text evidence="3">Amino-acid biosynthesis; L-arginine biosynthesis; carbamoyl phosphate from bicarbonate: step 1/1.</text>
</comment>
<keyword evidence="15" id="KW-0464">Manganese</keyword>
<evidence type="ECO:0000256" key="1">
    <source>
        <dbReference type="ARBA" id="ARBA00001936"/>
    </source>
</evidence>
<dbReference type="InterPro" id="IPR016185">
    <property type="entry name" value="PreATP-grasp_dom_sf"/>
</dbReference>
<comment type="catalytic activity">
    <reaction evidence="17">
        <text>hydrogencarbonate + NH4(+) + 2 ATP = carbamoyl phosphate + 2 ADP + phosphate + 2 H(+)</text>
        <dbReference type="Rhea" id="RHEA:18029"/>
        <dbReference type="ChEBI" id="CHEBI:15378"/>
        <dbReference type="ChEBI" id="CHEBI:17544"/>
        <dbReference type="ChEBI" id="CHEBI:28938"/>
        <dbReference type="ChEBI" id="CHEBI:30616"/>
        <dbReference type="ChEBI" id="CHEBI:43474"/>
        <dbReference type="ChEBI" id="CHEBI:58228"/>
        <dbReference type="ChEBI" id="CHEBI:456216"/>
        <dbReference type="EC" id="6.3.4.16"/>
    </reaction>
</comment>
<evidence type="ECO:0000256" key="8">
    <source>
        <dbReference type="ARBA" id="ARBA00022605"/>
    </source>
</evidence>
<evidence type="ECO:0000256" key="6">
    <source>
        <dbReference type="ARBA" id="ARBA00022571"/>
    </source>
</evidence>
<evidence type="ECO:0000256" key="11">
    <source>
        <dbReference type="ARBA" id="ARBA00022741"/>
    </source>
</evidence>
<sequence length="1027" mass="111475">MPKNNQIHKIVVIGSGPIAIGQAAEFDYAGSQACLSLREEGYEVVLINSNPATIMTDDGIADKIYLKPLNLASVTSILKAEQPDALLPTLGGQTGLNLAVALNEAGVLKGNNIALLGTSLQTIRQAEDREAFKDLMFNINQPVPDSLTVQKTNAAITFADQIGYPVIVRPAYTLGGTGGGIAKTKQELRKIVQRGLSLSPVTECLIEKSIAGFKEIEFEVMRDHNGDKISVCSMENIDPVGIHTGDSIVVAPTQTLTDQEFQRLRFASLAIVEALKIEGGCNVQLAQDPNSDQYYIIEVNPRVSRSSALASKATGYPIAKIAAKIAVGLNLTEITNPVTKTTMAAFEPALDYVVVKIPRFPFDKFNTADRTLGTQMKATGEVMGIGLTIEEALIKAIQSLEINPQLQNKLVLPNQTDSNLHNQLTHPTDLHLFAIFTALTKKWSIESIHQATQINYFFLHKLAHIQSLFEQLQSQSSIENLKLAKQFGFSDAMIAAATSQPITAVENLRKLYQLNPVYKMVDTCAGEFASTTPYFYSSYFATENESSPLENSVLVIGSGPIRIGQGVEFDYTTVHCVQAIQAAGYHAIIINSNPETVSTDFSISDKLYFEPLTIESVMNVIKLEHPFGVIVQFGGQTAINLTHQLVDNGVNILGTSLQSITQTEDRHQFETLLAKQHINQPAGNTATDLNTAAKIAQSISYPVMVRPSFVLGGRAMAIVNNQTQLAKYVNQAIAVSPNQPILIDHYVKGIECEVDILSDGIGVFIPGIMEHLEGSGIHSGDSIAIYPAPRLTSKQKQQIESIATKIGKSLKCKGMMNIQFIVSDKVYVIEVNPRASRTVPFMSKVTHQHLAKLATYLILGASLSDLKLKPGLMPEIATVSVKAPLFSFSKLPDVPTHLSPEMKSTGETIGQGDNLQTALLDALSDSYHLTIPVANKQIIITKDLAADPVIIKLLQQSNLLPIIYTPELDLSRIATNNIALVANNNEFQSASDSLNYFALSNNLPLLTAKDTLVGILTILLPTTVNTI</sequence>
<dbReference type="Pfam" id="PF25596">
    <property type="entry name" value="CPSase_L_D1"/>
    <property type="match status" value="2"/>
</dbReference>
<feature type="domain" description="ATP-grasp" evidence="22">
    <location>
        <begin position="133"/>
        <end position="327"/>
    </location>
</feature>
<dbReference type="InterPro" id="IPR005480">
    <property type="entry name" value="CPSase_lsu_oligo"/>
</dbReference>
<dbReference type="FunFam" id="1.10.1030.10:FF:000002">
    <property type="entry name" value="Carbamoyl-phosphate synthase large chain"/>
    <property type="match status" value="1"/>
</dbReference>
<dbReference type="InterPro" id="IPR036897">
    <property type="entry name" value="CarbamoylP_synth_lsu_oligo_sf"/>
</dbReference>
<reference evidence="23 24" key="1">
    <citation type="submission" date="2014-11" db="EMBL/GenBank/DDBJ databases">
        <title>Complete genome sequence and analysis of Lactobacillus hokkaidonensis LOOC260T.</title>
        <authorList>
            <person name="Tanizawa Y."/>
            <person name="Tohno M."/>
            <person name="Kaminuma E."/>
            <person name="Nakamura Y."/>
            <person name="Arita M."/>
        </authorList>
    </citation>
    <scope>NUCLEOTIDE SEQUENCE [LARGE SCALE GENOMIC DNA]</scope>
    <source>
        <strain evidence="23 24">LOOC260</strain>
    </source>
</reference>
<dbReference type="Gene3D" id="3.30.1490.20">
    <property type="entry name" value="ATP-grasp fold, A domain"/>
    <property type="match status" value="2"/>
</dbReference>
<comment type="cofactor">
    <cofactor evidence="1">
        <name>Mn(2+)</name>
        <dbReference type="ChEBI" id="CHEBI:29035"/>
    </cofactor>
</comment>
<comment type="cofactor">
    <cofactor evidence="2">
        <name>Mg(2+)</name>
        <dbReference type="ChEBI" id="CHEBI:18420"/>
    </cofactor>
</comment>
<dbReference type="FunFam" id="3.40.50.20:FF:000001">
    <property type="entry name" value="Carbamoyl-phosphate synthase large chain"/>
    <property type="match status" value="2"/>
</dbReference>
<gene>
    <name evidence="23" type="primary">carB</name>
    <name evidence="23" type="ORF">LOOC260_100290</name>
</gene>
<dbReference type="InterPro" id="IPR005479">
    <property type="entry name" value="CPAse_ATP-bd"/>
</dbReference>
<evidence type="ECO:0000313" key="24">
    <source>
        <dbReference type="Proteomes" id="UP000031620"/>
    </source>
</evidence>
<dbReference type="GO" id="GO:0006526">
    <property type="term" value="P:L-arginine biosynthetic process"/>
    <property type="evidence" value="ECO:0007669"/>
    <property type="project" value="UniProtKB-KW"/>
</dbReference>
<dbReference type="GO" id="GO:0005737">
    <property type="term" value="C:cytoplasm"/>
    <property type="evidence" value="ECO:0007669"/>
    <property type="project" value="TreeGrafter"/>
</dbReference>
<dbReference type="PRINTS" id="PR00098">
    <property type="entry name" value="CPSASE"/>
</dbReference>
<evidence type="ECO:0000256" key="12">
    <source>
        <dbReference type="ARBA" id="ARBA00022840"/>
    </source>
</evidence>
<organism evidence="23 24">
    <name type="scientific">Paucilactobacillus hokkaidonensis JCM 18461</name>
    <dbReference type="NCBI Taxonomy" id="1291742"/>
    <lineage>
        <taxon>Bacteria</taxon>
        <taxon>Bacillati</taxon>
        <taxon>Bacillota</taxon>
        <taxon>Bacilli</taxon>
        <taxon>Lactobacillales</taxon>
        <taxon>Lactobacillaceae</taxon>
        <taxon>Paucilactobacillus</taxon>
    </lineage>
</organism>
<keyword evidence="9" id="KW-0479">Metal-binding</keyword>
<dbReference type="STRING" id="1291742.LOOC260_100290"/>
<dbReference type="GO" id="GO:0006221">
    <property type="term" value="P:pyrimidine nucleotide biosynthetic process"/>
    <property type="evidence" value="ECO:0007669"/>
    <property type="project" value="UniProtKB-KW"/>
</dbReference>
<dbReference type="SUPFAM" id="SSF56059">
    <property type="entry name" value="Glutathione synthetase ATP-binding domain-like"/>
    <property type="match status" value="2"/>
</dbReference>
<dbReference type="InterPro" id="IPR006275">
    <property type="entry name" value="CPSase_lsu"/>
</dbReference>
<dbReference type="FunFam" id="3.30.1490.20:FF:000001">
    <property type="entry name" value="Carbamoyl-phosphate synthase large chain"/>
    <property type="match status" value="1"/>
</dbReference>
<name>A0A0A1GUU5_9LACO</name>
<dbReference type="Gene3D" id="3.30.470.20">
    <property type="entry name" value="ATP-grasp fold, B domain"/>
    <property type="match status" value="2"/>
</dbReference>
<dbReference type="Pfam" id="PF02786">
    <property type="entry name" value="CPSase_L_D2"/>
    <property type="match status" value="2"/>
</dbReference>
<dbReference type="PANTHER" id="PTHR11405:SF53">
    <property type="entry name" value="CARBAMOYL-PHOSPHATE SYNTHASE [AMMONIA], MITOCHONDRIAL"/>
    <property type="match status" value="1"/>
</dbReference>
<keyword evidence="10" id="KW-0677">Repeat</keyword>
<dbReference type="FunFam" id="3.30.470.20:FF:000001">
    <property type="entry name" value="Carbamoyl-phosphate synthase large chain"/>
    <property type="match status" value="1"/>
</dbReference>
<evidence type="ECO:0000256" key="2">
    <source>
        <dbReference type="ARBA" id="ARBA00001946"/>
    </source>
</evidence>
<dbReference type="InterPro" id="IPR013815">
    <property type="entry name" value="ATP_grasp_subdomain_1"/>
</dbReference>
<evidence type="ECO:0000256" key="16">
    <source>
        <dbReference type="ARBA" id="ARBA00044063"/>
    </source>
</evidence>
<dbReference type="HOGENOM" id="CLU_000513_1_0_9"/>
<dbReference type="InterPro" id="IPR011761">
    <property type="entry name" value="ATP-grasp"/>
</dbReference>
<dbReference type="NCBIfam" id="NF003671">
    <property type="entry name" value="PRK05294.1"/>
    <property type="match status" value="1"/>
</dbReference>
<evidence type="ECO:0000256" key="13">
    <source>
        <dbReference type="ARBA" id="ARBA00022842"/>
    </source>
</evidence>